<dbReference type="CDD" id="cd07067">
    <property type="entry name" value="HP_PGM_like"/>
    <property type="match status" value="1"/>
</dbReference>
<organism evidence="3 4">
    <name type="scientific">Apiospora phragmitis</name>
    <dbReference type="NCBI Taxonomy" id="2905665"/>
    <lineage>
        <taxon>Eukaryota</taxon>
        <taxon>Fungi</taxon>
        <taxon>Dikarya</taxon>
        <taxon>Ascomycota</taxon>
        <taxon>Pezizomycotina</taxon>
        <taxon>Sordariomycetes</taxon>
        <taxon>Xylariomycetidae</taxon>
        <taxon>Amphisphaeriales</taxon>
        <taxon>Apiosporaceae</taxon>
        <taxon>Apiospora</taxon>
    </lineage>
</organism>
<dbReference type="InterPro" id="IPR013078">
    <property type="entry name" value="His_Pase_superF_clade-1"/>
</dbReference>
<feature type="region of interest" description="Disordered" evidence="2">
    <location>
        <begin position="261"/>
        <end position="298"/>
    </location>
</feature>
<name>A0ABR1WVA3_9PEZI</name>
<dbReference type="InterPro" id="IPR029033">
    <property type="entry name" value="His_PPase_superfam"/>
</dbReference>
<protein>
    <submittedName>
        <fullName evidence="3">Phosphoglycerate mutase family protein</fullName>
    </submittedName>
</protein>
<dbReference type="SUPFAM" id="SSF53254">
    <property type="entry name" value="Phosphoglycerate mutase-like"/>
    <property type="match status" value="1"/>
</dbReference>
<accession>A0ABR1WVA3</accession>
<dbReference type="PANTHER" id="PTHR46517:SF1">
    <property type="entry name" value="FRUCTOSE-2,6-BISPHOSPHATASE TIGAR"/>
    <property type="match status" value="1"/>
</dbReference>
<feature type="region of interest" description="Disordered" evidence="2">
    <location>
        <begin position="102"/>
        <end position="126"/>
    </location>
</feature>
<keyword evidence="1" id="KW-0378">Hydrolase</keyword>
<evidence type="ECO:0000313" key="3">
    <source>
        <dbReference type="EMBL" id="KAK8087098.1"/>
    </source>
</evidence>
<sequence length="298" mass="31838">MHLLLVRHGESTDNVANLYAGSRDAPLTNHGVLQAKRLGDHLVSRAPAIGHITHIFTSNLQRAYKTAEAVANAQIRSGGGSSNSDTEPVIADVTQLTELREKDFGSSEGKRFGSKSNDAALRAAESDAETRDAMMIRANRFIDVHLLPVFEAGATKNSSVLIVAHGIILNSLLRALAARFPSAANEAASDSHAAWSNTGVLQAKVQAVKCKGDTSKALAGSTPDDSRDSPGSQEPRPSTSTKFTVLVQFTNNIDHLSGLKKTRGGIGSAQFDSRQRTMDTFFTSASKKRKAESEADRN</sequence>
<evidence type="ECO:0000313" key="4">
    <source>
        <dbReference type="Proteomes" id="UP001480595"/>
    </source>
</evidence>
<evidence type="ECO:0000256" key="2">
    <source>
        <dbReference type="SAM" id="MobiDB-lite"/>
    </source>
</evidence>
<dbReference type="Proteomes" id="UP001480595">
    <property type="component" value="Unassembled WGS sequence"/>
</dbReference>
<dbReference type="PROSITE" id="PS00175">
    <property type="entry name" value="PG_MUTASE"/>
    <property type="match status" value="1"/>
</dbReference>
<dbReference type="Gene3D" id="3.40.50.1240">
    <property type="entry name" value="Phosphoglycerate mutase-like"/>
    <property type="match status" value="1"/>
</dbReference>
<dbReference type="InterPro" id="IPR051695">
    <property type="entry name" value="Phosphoglycerate_Mutase"/>
</dbReference>
<feature type="compositionally biased region" description="Polar residues" evidence="2">
    <location>
        <begin position="229"/>
        <end position="242"/>
    </location>
</feature>
<feature type="compositionally biased region" description="Basic and acidic residues" evidence="2">
    <location>
        <begin position="102"/>
        <end position="111"/>
    </location>
</feature>
<dbReference type="GeneID" id="92086544"/>
<dbReference type="RefSeq" id="XP_066721622.1">
    <property type="nucleotide sequence ID" value="XM_066853481.1"/>
</dbReference>
<keyword evidence="4" id="KW-1185">Reference proteome</keyword>
<feature type="region of interest" description="Disordered" evidence="2">
    <location>
        <begin position="214"/>
        <end position="242"/>
    </location>
</feature>
<dbReference type="PANTHER" id="PTHR46517">
    <property type="entry name" value="FRUCTOSE-2,6-BISPHOSPHATASE TIGAR"/>
    <property type="match status" value="1"/>
</dbReference>
<dbReference type="Pfam" id="PF00300">
    <property type="entry name" value="His_Phos_1"/>
    <property type="match status" value="1"/>
</dbReference>
<gene>
    <name evidence="3" type="ORF">PG994_002072</name>
</gene>
<dbReference type="EMBL" id="JAQQWL010000002">
    <property type="protein sequence ID" value="KAK8087098.1"/>
    <property type="molecule type" value="Genomic_DNA"/>
</dbReference>
<evidence type="ECO:0000256" key="1">
    <source>
        <dbReference type="ARBA" id="ARBA00022801"/>
    </source>
</evidence>
<comment type="caution">
    <text evidence="3">The sequence shown here is derived from an EMBL/GenBank/DDBJ whole genome shotgun (WGS) entry which is preliminary data.</text>
</comment>
<dbReference type="SMART" id="SM00855">
    <property type="entry name" value="PGAM"/>
    <property type="match status" value="1"/>
</dbReference>
<dbReference type="InterPro" id="IPR001345">
    <property type="entry name" value="PG/BPGM_mutase_AS"/>
</dbReference>
<proteinExistence type="predicted"/>
<reference evidence="3 4" key="1">
    <citation type="submission" date="2023-01" db="EMBL/GenBank/DDBJ databases">
        <title>Analysis of 21 Apiospora genomes using comparative genomics revels a genus with tremendous synthesis potential of carbohydrate active enzymes and secondary metabolites.</title>
        <authorList>
            <person name="Sorensen T."/>
        </authorList>
    </citation>
    <scope>NUCLEOTIDE SEQUENCE [LARGE SCALE GENOMIC DNA]</scope>
    <source>
        <strain evidence="3 4">CBS 135458</strain>
    </source>
</reference>